<dbReference type="CDD" id="cd00564">
    <property type="entry name" value="TMP_TenI"/>
    <property type="match status" value="1"/>
</dbReference>
<proteinExistence type="inferred from homology"/>
<dbReference type="Pfam" id="PF02581">
    <property type="entry name" value="TMP-TENI"/>
    <property type="match status" value="1"/>
</dbReference>
<dbReference type="NCBIfam" id="TIGR00693">
    <property type="entry name" value="thiE"/>
    <property type="match status" value="1"/>
</dbReference>
<dbReference type="GO" id="GO:0009229">
    <property type="term" value="P:thiamine diphosphate biosynthetic process"/>
    <property type="evidence" value="ECO:0007669"/>
    <property type="project" value="UniProtKB-UniRule"/>
</dbReference>
<dbReference type="SUPFAM" id="SSF51391">
    <property type="entry name" value="Thiamin phosphate synthase"/>
    <property type="match status" value="1"/>
</dbReference>
<dbReference type="PANTHER" id="PTHR20857">
    <property type="entry name" value="THIAMINE-PHOSPHATE PYROPHOSPHORYLASE"/>
    <property type="match status" value="1"/>
</dbReference>
<keyword evidence="14" id="KW-1185">Reference proteome</keyword>
<dbReference type="InterPro" id="IPR013785">
    <property type="entry name" value="Aldolase_TIM"/>
</dbReference>
<evidence type="ECO:0000256" key="8">
    <source>
        <dbReference type="ARBA" id="ARBA00047883"/>
    </source>
</evidence>
<comment type="similarity">
    <text evidence="9 10">Belongs to the thiamine-phosphate synthase family.</text>
</comment>
<evidence type="ECO:0000256" key="2">
    <source>
        <dbReference type="ARBA" id="ARBA00022679"/>
    </source>
</evidence>
<feature type="binding site" evidence="9">
    <location>
        <position position="137"/>
    </location>
    <ligand>
        <name>4-amino-2-methyl-5-(diphosphooxymethyl)pyrimidine</name>
        <dbReference type="ChEBI" id="CHEBI:57841"/>
    </ligand>
</feature>
<accession>A0A7S7NT44</accession>
<dbReference type="InterPro" id="IPR034291">
    <property type="entry name" value="TMP_synthase"/>
</dbReference>
<evidence type="ECO:0000256" key="9">
    <source>
        <dbReference type="HAMAP-Rule" id="MF_00097"/>
    </source>
</evidence>
<dbReference type="EC" id="2.5.1.3" evidence="9"/>
<keyword evidence="3 9" id="KW-0479">Metal-binding</keyword>
<dbReference type="GO" id="GO:0005737">
    <property type="term" value="C:cytoplasm"/>
    <property type="evidence" value="ECO:0007669"/>
    <property type="project" value="TreeGrafter"/>
</dbReference>
<evidence type="ECO:0000259" key="12">
    <source>
        <dbReference type="Pfam" id="PF02581"/>
    </source>
</evidence>
<evidence type="ECO:0000256" key="11">
    <source>
        <dbReference type="RuleBase" id="RU004253"/>
    </source>
</evidence>
<keyword evidence="4 9" id="KW-0460">Magnesium</keyword>
<dbReference type="GO" id="GO:0000287">
    <property type="term" value="F:magnesium ion binding"/>
    <property type="evidence" value="ECO:0007669"/>
    <property type="project" value="UniProtKB-UniRule"/>
</dbReference>
<feature type="binding site" evidence="9">
    <location>
        <position position="70"/>
    </location>
    <ligand>
        <name>4-amino-2-methyl-5-(diphosphooxymethyl)pyrimidine</name>
        <dbReference type="ChEBI" id="CHEBI:57841"/>
    </ligand>
</feature>
<dbReference type="KEGG" id="pfer:IRI77_05135"/>
<evidence type="ECO:0000256" key="4">
    <source>
        <dbReference type="ARBA" id="ARBA00022842"/>
    </source>
</evidence>
<comment type="pathway">
    <text evidence="1 9 11">Cofactor biosynthesis; thiamine diphosphate biosynthesis; thiamine phosphate from 4-amino-2-methyl-5-diphosphomethylpyrimidine and 4-methyl-5-(2-phosphoethyl)-thiazole: step 1/1.</text>
</comment>
<dbReference type="PANTHER" id="PTHR20857:SF15">
    <property type="entry name" value="THIAMINE-PHOSPHATE SYNTHASE"/>
    <property type="match status" value="1"/>
</dbReference>
<dbReference type="HAMAP" id="MF_00097">
    <property type="entry name" value="TMP_synthase"/>
    <property type="match status" value="1"/>
</dbReference>
<organism evidence="13 14">
    <name type="scientific">Paludibaculum fermentans</name>
    <dbReference type="NCBI Taxonomy" id="1473598"/>
    <lineage>
        <taxon>Bacteria</taxon>
        <taxon>Pseudomonadati</taxon>
        <taxon>Acidobacteriota</taxon>
        <taxon>Terriglobia</taxon>
        <taxon>Bryobacterales</taxon>
        <taxon>Bryobacteraceae</taxon>
        <taxon>Paludibaculum</taxon>
    </lineage>
</organism>
<feature type="binding site" evidence="9">
    <location>
        <position position="89"/>
    </location>
    <ligand>
        <name>Mg(2+)</name>
        <dbReference type="ChEBI" id="CHEBI:18420"/>
    </ligand>
</feature>
<dbReference type="InterPro" id="IPR036206">
    <property type="entry name" value="ThiamineP_synth_sf"/>
</dbReference>
<dbReference type="GO" id="GO:0004789">
    <property type="term" value="F:thiamine-phosphate diphosphorylase activity"/>
    <property type="evidence" value="ECO:0007669"/>
    <property type="project" value="UniProtKB-UniRule"/>
</dbReference>
<dbReference type="GO" id="GO:0009228">
    <property type="term" value="P:thiamine biosynthetic process"/>
    <property type="evidence" value="ECO:0007669"/>
    <property type="project" value="UniProtKB-KW"/>
</dbReference>
<name>A0A7S7NT44_PALFE</name>
<evidence type="ECO:0000256" key="3">
    <source>
        <dbReference type="ARBA" id="ARBA00022723"/>
    </source>
</evidence>
<feature type="binding site" evidence="9">
    <location>
        <position position="108"/>
    </location>
    <ligand>
        <name>4-amino-2-methyl-5-(diphosphooxymethyl)pyrimidine</name>
        <dbReference type="ChEBI" id="CHEBI:57841"/>
    </ligand>
</feature>
<comment type="cofactor">
    <cofactor evidence="9">
        <name>Mg(2+)</name>
        <dbReference type="ChEBI" id="CHEBI:18420"/>
    </cofactor>
    <text evidence="9">Binds 1 Mg(2+) ion per subunit.</text>
</comment>
<dbReference type="Gene3D" id="3.20.20.70">
    <property type="entry name" value="Aldolase class I"/>
    <property type="match status" value="1"/>
</dbReference>
<dbReference type="InterPro" id="IPR022998">
    <property type="entry name" value="ThiamineP_synth_TenI"/>
</dbReference>
<keyword evidence="2 9" id="KW-0808">Transferase</keyword>
<evidence type="ECO:0000256" key="10">
    <source>
        <dbReference type="RuleBase" id="RU003826"/>
    </source>
</evidence>
<reference evidence="13 14" key="1">
    <citation type="submission" date="2020-10" db="EMBL/GenBank/DDBJ databases">
        <title>Complete genome sequence of Paludibaculum fermentans P105T, a facultatively anaerobic acidobacterium capable of dissimilatory Fe(III) reduction.</title>
        <authorList>
            <person name="Dedysh S.N."/>
            <person name="Beletsky A.V."/>
            <person name="Kulichevskaya I.S."/>
            <person name="Mardanov A.V."/>
            <person name="Ravin N.V."/>
        </authorList>
    </citation>
    <scope>NUCLEOTIDE SEQUENCE [LARGE SCALE GENOMIC DNA]</scope>
    <source>
        <strain evidence="13 14">P105</strain>
    </source>
</reference>
<comment type="caution">
    <text evidence="9">Lacks conserved residue(s) required for the propagation of feature annotation.</text>
</comment>
<feature type="binding site" evidence="9">
    <location>
        <position position="165"/>
    </location>
    <ligand>
        <name>2-[(2R,5Z)-2-carboxy-4-methylthiazol-5(2H)-ylidene]ethyl phosphate</name>
        <dbReference type="ChEBI" id="CHEBI:62899"/>
    </ligand>
</feature>
<comment type="catalytic activity">
    <reaction evidence="7 9 10">
        <text>2-(2-carboxy-4-methylthiazol-5-yl)ethyl phosphate + 4-amino-2-methyl-5-(diphosphooxymethyl)pyrimidine + 2 H(+) = thiamine phosphate + CO2 + diphosphate</text>
        <dbReference type="Rhea" id="RHEA:47848"/>
        <dbReference type="ChEBI" id="CHEBI:15378"/>
        <dbReference type="ChEBI" id="CHEBI:16526"/>
        <dbReference type="ChEBI" id="CHEBI:33019"/>
        <dbReference type="ChEBI" id="CHEBI:37575"/>
        <dbReference type="ChEBI" id="CHEBI:57841"/>
        <dbReference type="ChEBI" id="CHEBI:62890"/>
        <dbReference type="EC" id="2.5.1.3"/>
    </reaction>
</comment>
<comment type="catalytic activity">
    <reaction evidence="8 9 10">
        <text>2-[(2R,5Z)-2-carboxy-4-methylthiazol-5(2H)-ylidene]ethyl phosphate + 4-amino-2-methyl-5-(diphosphooxymethyl)pyrimidine + 2 H(+) = thiamine phosphate + CO2 + diphosphate</text>
        <dbReference type="Rhea" id="RHEA:47844"/>
        <dbReference type="ChEBI" id="CHEBI:15378"/>
        <dbReference type="ChEBI" id="CHEBI:16526"/>
        <dbReference type="ChEBI" id="CHEBI:33019"/>
        <dbReference type="ChEBI" id="CHEBI:37575"/>
        <dbReference type="ChEBI" id="CHEBI:57841"/>
        <dbReference type="ChEBI" id="CHEBI:62899"/>
        <dbReference type="EC" id="2.5.1.3"/>
    </reaction>
</comment>
<evidence type="ECO:0000256" key="5">
    <source>
        <dbReference type="ARBA" id="ARBA00022977"/>
    </source>
</evidence>
<dbReference type="Proteomes" id="UP000593892">
    <property type="component" value="Chromosome"/>
</dbReference>
<dbReference type="RefSeq" id="WP_194451005.1">
    <property type="nucleotide sequence ID" value="NZ_CP063849.1"/>
</dbReference>
<evidence type="ECO:0000256" key="7">
    <source>
        <dbReference type="ARBA" id="ARBA00047851"/>
    </source>
</evidence>
<feature type="domain" description="Thiamine phosphate synthase/TenI" evidence="12">
    <location>
        <begin position="6"/>
        <end position="186"/>
    </location>
</feature>
<keyword evidence="5 9" id="KW-0784">Thiamine biosynthesis</keyword>
<protein>
    <recommendedName>
        <fullName evidence="9">Thiamine-phosphate synthase</fullName>
        <shortName evidence="9">TP synthase</shortName>
        <shortName evidence="9">TPS</shortName>
        <ecNumber evidence="9">2.5.1.3</ecNumber>
    </recommendedName>
    <alternativeName>
        <fullName evidence="9">Thiamine-phosphate pyrophosphorylase</fullName>
        <shortName evidence="9">TMP pyrophosphorylase</shortName>
        <shortName evidence="9">TMP-PPase</shortName>
    </alternativeName>
</protein>
<feature type="binding site" evidence="9">
    <location>
        <begin position="134"/>
        <end position="136"/>
    </location>
    <ligand>
        <name>2-[(2R,5Z)-2-carboxy-4-methylthiazol-5(2H)-ylidene]ethyl phosphate</name>
        <dbReference type="ChEBI" id="CHEBI:62899"/>
    </ligand>
</feature>
<dbReference type="UniPathway" id="UPA00060">
    <property type="reaction ID" value="UER00141"/>
</dbReference>
<evidence type="ECO:0000313" key="13">
    <source>
        <dbReference type="EMBL" id="QOY89343.1"/>
    </source>
</evidence>
<comment type="catalytic activity">
    <reaction evidence="6 9 10">
        <text>4-methyl-5-(2-phosphooxyethyl)-thiazole + 4-amino-2-methyl-5-(diphosphooxymethyl)pyrimidine + H(+) = thiamine phosphate + diphosphate</text>
        <dbReference type="Rhea" id="RHEA:22328"/>
        <dbReference type="ChEBI" id="CHEBI:15378"/>
        <dbReference type="ChEBI" id="CHEBI:33019"/>
        <dbReference type="ChEBI" id="CHEBI:37575"/>
        <dbReference type="ChEBI" id="CHEBI:57841"/>
        <dbReference type="ChEBI" id="CHEBI:58296"/>
        <dbReference type="EC" id="2.5.1.3"/>
    </reaction>
</comment>
<sequence length="209" mass="22637">MPLPAIYPIVDTQALIRRGRDPLFFADALLEGGARILQFRHKGSYSRATFETATRLASLCAAAGAAFVVNDRADIAALLEAGLHVGQQDLPPALVRRVLSDRLMLGFSTHNEQQLKDGDAEPVDYLALGPIFDTGSKQNADPTVGLERLSSARRLTTKPLVAIGGITLETARSVWSAGADSIAVIGDLMPEEITKMTVRERMEAWLKLK</sequence>
<feature type="binding site" evidence="9">
    <location>
        <position position="71"/>
    </location>
    <ligand>
        <name>Mg(2+)</name>
        <dbReference type="ChEBI" id="CHEBI:18420"/>
    </ligand>
</feature>
<comment type="function">
    <text evidence="9">Condenses 4-methyl-5-(beta-hydroxyethyl)thiazole monophosphate (THZ-P) and 2-methyl-4-amino-5-hydroxymethyl pyrimidine pyrophosphate (HMP-PP) to form thiamine monophosphate (TMP).</text>
</comment>
<dbReference type="EMBL" id="CP063849">
    <property type="protein sequence ID" value="QOY89343.1"/>
    <property type="molecule type" value="Genomic_DNA"/>
</dbReference>
<evidence type="ECO:0000256" key="6">
    <source>
        <dbReference type="ARBA" id="ARBA00047334"/>
    </source>
</evidence>
<evidence type="ECO:0000313" key="14">
    <source>
        <dbReference type="Proteomes" id="UP000593892"/>
    </source>
</evidence>
<evidence type="ECO:0000256" key="1">
    <source>
        <dbReference type="ARBA" id="ARBA00005165"/>
    </source>
</evidence>
<feature type="binding site" evidence="9">
    <location>
        <begin position="38"/>
        <end position="42"/>
    </location>
    <ligand>
        <name>4-amino-2-methyl-5-(diphosphooxymethyl)pyrimidine</name>
        <dbReference type="ChEBI" id="CHEBI:57841"/>
    </ligand>
</feature>
<dbReference type="AlphaFoldDB" id="A0A7S7NT44"/>
<gene>
    <name evidence="9 13" type="primary">thiE</name>
    <name evidence="13" type="ORF">IRI77_05135</name>
</gene>